<evidence type="ECO:0000313" key="12">
    <source>
        <dbReference type="Proteomes" id="UP000286482"/>
    </source>
</evidence>
<dbReference type="Pfam" id="PF17876">
    <property type="entry name" value="CSD2"/>
    <property type="match status" value="1"/>
</dbReference>
<evidence type="ECO:0000256" key="7">
    <source>
        <dbReference type="ARBA" id="ARBA00022884"/>
    </source>
</evidence>
<dbReference type="InterPro" id="IPR040476">
    <property type="entry name" value="CSD2"/>
</dbReference>
<keyword evidence="12" id="KW-1185">Reference proteome</keyword>
<dbReference type="PANTHER" id="PTHR23355:SF9">
    <property type="entry name" value="DIS3-LIKE EXONUCLEASE 2"/>
    <property type="match status" value="1"/>
</dbReference>
<dbReference type="InterPro" id="IPR003029">
    <property type="entry name" value="S1_domain"/>
</dbReference>
<feature type="compositionally biased region" description="Basic residues" evidence="9">
    <location>
        <begin position="780"/>
        <end position="793"/>
    </location>
</feature>
<dbReference type="PROSITE" id="PS50126">
    <property type="entry name" value="S1"/>
    <property type="match status" value="1"/>
</dbReference>
<dbReference type="SUPFAM" id="SSF50249">
    <property type="entry name" value="Nucleic acid-binding proteins"/>
    <property type="match status" value="4"/>
</dbReference>
<dbReference type="InterPro" id="IPR011805">
    <property type="entry name" value="RNase_R"/>
</dbReference>
<protein>
    <recommendedName>
        <fullName evidence="8">Ribonuclease R</fullName>
        <shortName evidence="8">RNase R</shortName>
        <ecNumber evidence="8">3.1.13.1</ecNumber>
    </recommendedName>
</protein>
<dbReference type="Pfam" id="PF08206">
    <property type="entry name" value="OB_RNB"/>
    <property type="match status" value="1"/>
</dbReference>
<dbReference type="Gene3D" id="2.40.50.140">
    <property type="entry name" value="Nucleic acid-binding proteins"/>
    <property type="match status" value="2"/>
</dbReference>
<dbReference type="SMART" id="SM00955">
    <property type="entry name" value="RNB"/>
    <property type="match status" value="1"/>
</dbReference>
<organism evidence="11 12">
    <name type="scientific">Alginatibacterium sediminis</name>
    <dbReference type="NCBI Taxonomy" id="2164068"/>
    <lineage>
        <taxon>Bacteria</taxon>
        <taxon>Pseudomonadati</taxon>
        <taxon>Pseudomonadota</taxon>
        <taxon>Gammaproteobacteria</taxon>
        <taxon>Alteromonadales</taxon>
        <taxon>Alteromonadaceae</taxon>
        <taxon>Alginatibacterium</taxon>
    </lineage>
</organism>
<dbReference type="GO" id="GO:0006402">
    <property type="term" value="P:mRNA catabolic process"/>
    <property type="evidence" value="ECO:0007669"/>
    <property type="project" value="TreeGrafter"/>
</dbReference>
<dbReference type="NCBIfam" id="NF008648">
    <property type="entry name" value="PRK11642.1"/>
    <property type="match status" value="1"/>
</dbReference>
<dbReference type="EC" id="3.1.13.1" evidence="8"/>
<evidence type="ECO:0000313" key="11">
    <source>
        <dbReference type="EMBL" id="RKF15802.1"/>
    </source>
</evidence>
<dbReference type="Proteomes" id="UP000286482">
    <property type="component" value="Unassembled WGS sequence"/>
</dbReference>
<dbReference type="InterPro" id="IPR050180">
    <property type="entry name" value="RNR_Ribonuclease"/>
</dbReference>
<dbReference type="NCBIfam" id="TIGR02063">
    <property type="entry name" value="RNase_R"/>
    <property type="match status" value="1"/>
</dbReference>
<dbReference type="InterPro" id="IPR011129">
    <property type="entry name" value="CSD"/>
</dbReference>
<comment type="similarity">
    <text evidence="8">Belongs to the RNR ribonuclease family. RNase R subfamily.</text>
</comment>
<evidence type="ECO:0000256" key="6">
    <source>
        <dbReference type="ARBA" id="ARBA00022839"/>
    </source>
</evidence>
<feature type="compositionally biased region" description="Basic and acidic residues" evidence="9">
    <location>
        <begin position="737"/>
        <end position="748"/>
    </location>
</feature>
<keyword evidence="5 8" id="KW-0378">Hydrolase</keyword>
<dbReference type="PANTHER" id="PTHR23355">
    <property type="entry name" value="RIBONUCLEASE"/>
    <property type="match status" value="1"/>
</dbReference>
<dbReference type="RefSeq" id="WP_120355888.1">
    <property type="nucleotide sequence ID" value="NZ_RAQO01000008.1"/>
</dbReference>
<dbReference type="SMART" id="SM00316">
    <property type="entry name" value="S1"/>
    <property type="match status" value="1"/>
</dbReference>
<dbReference type="InterPro" id="IPR012340">
    <property type="entry name" value="NA-bd_OB-fold"/>
</dbReference>
<dbReference type="InterPro" id="IPR004476">
    <property type="entry name" value="RNase_II/RNase_R"/>
</dbReference>
<keyword evidence="3 8" id="KW-0963">Cytoplasm</keyword>
<proteinExistence type="inferred from homology"/>
<name>A0A420E9K4_9ALTE</name>
<dbReference type="InterPro" id="IPR022966">
    <property type="entry name" value="RNase_II/R_CS"/>
</dbReference>
<comment type="catalytic activity">
    <reaction evidence="1 8">
        <text>Exonucleolytic cleavage in the 3'- to 5'-direction to yield nucleoside 5'-phosphates.</text>
        <dbReference type="EC" id="3.1.13.1"/>
    </reaction>
</comment>
<comment type="subcellular location">
    <subcellularLocation>
        <location evidence="2 8">Cytoplasm</location>
    </subcellularLocation>
</comment>
<evidence type="ECO:0000256" key="3">
    <source>
        <dbReference type="ARBA" id="ARBA00022490"/>
    </source>
</evidence>
<evidence type="ECO:0000256" key="4">
    <source>
        <dbReference type="ARBA" id="ARBA00022722"/>
    </source>
</evidence>
<comment type="function">
    <text evidence="8">3'-5' exoribonuclease that releases 5'-nucleoside monophosphates and is involved in maturation of structured RNAs.</text>
</comment>
<dbReference type="OrthoDB" id="9764149at2"/>
<feature type="compositionally biased region" description="Basic and acidic residues" evidence="9">
    <location>
        <begin position="769"/>
        <end position="779"/>
    </location>
</feature>
<feature type="region of interest" description="Disordered" evidence="9">
    <location>
        <begin position="715"/>
        <end position="848"/>
    </location>
</feature>
<reference evidence="11 12" key="1">
    <citation type="submission" date="2018-09" db="EMBL/GenBank/DDBJ databases">
        <authorList>
            <person name="Wang Z."/>
        </authorList>
    </citation>
    <scope>NUCLEOTIDE SEQUENCE [LARGE SCALE GENOMIC DNA]</scope>
    <source>
        <strain evidence="11 12">ALS 81</strain>
    </source>
</reference>
<feature type="compositionally biased region" description="Basic and acidic residues" evidence="9">
    <location>
        <begin position="831"/>
        <end position="848"/>
    </location>
</feature>
<evidence type="ECO:0000256" key="5">
    <source>
        <dbReference type="ARBA" id="ARBA00022801"/>
    </source>
</evidence>
<dbReference type="GO" id="GO:0003723">
    <property type="term" value="F:RNA binding"/>
    <property type="evidence" value="ECO:0007669"/>
    <property type="project" value="UniProtKB-UniRule"/>
</dbReference>
<evidence type="ECO:0000256" key="9">
    <source>
        <dbReference type="SAM" id="MobiDB-lite"/>
    </source>
</evidence>
<dbReference type="InterPro" id="IPR001900">
    <property type="entry name" value="RNase_II/R"/>
</dbReference>
<keyword evidence="6 8" id="KW-0269">Exonuclease</keyword>
<dbReference type="CDD" id="cd04471">
    <property type="entry name" value="S1_RNase_R"/>
    <property type="match status" value="1"/>
</dbReference>
<gene>
    <name evidence="8" type="primary">rnr</name>
    <name evidence="11" type="ORF">DBZ36_15625</name>
</gene>
<evidence type="ECO:0000256" key="8">
    <source>
        <dbReference type="HAMAP-Rule" id="MF_01895"/>
    </source>
</evidence>
<dbReference type="GO" id="GO:0008859">
    <property type="term" value="F:exoribonuclease II activity"/>
    <property type="evidence" value="ECO:0007669"/>
    <property type="project" value="UniProtKB-UniRule"/>
</dbReference>
<sequence length="848" mass="94814">MTTADSTASLMDLVFQTIAKSSESLSREFLLQELQCDGDDLETALVQLRREGRVMRTLTHEFTEPYRIGFVVGRVIGHRDGFGFLKLGIGEDDLFLAARQMRRAMHGDLVLAAPTQMDAKGRREAKIIKVLQPGQSQIVGRFFAEGTRGFVSPDDPRLAMDIMVDLQGRKGARQGQFVVVELIDGPKAGNSPTGKIIEVLGETMAPGMEVQLALRNHDIPHQWPNAVTKAVKSLSEEVEDADKEGRVDLRKLPLITIDGEDARDFDDAVYCEPKKGGGWRLWVAIADVSYYVRPGTALDDEAYVRATSVYFPDQVIPMLPEKLSNGLCSLNPLVDRLCMVCEMTISAAGRLSGYKFYQAVMHSHARLTYNKVAAILDGDDILSERYVDQVQHLHHLHDLYGALKVGRLERGGIELETQETRFIFNAQRKIEQIVPTTRNDAHKIIEECMIQANVSAARFVEKNKKEILFRVHESPSDDRLSNFRGFLAELGLKLEGGDEPEPKHYAAIAREVEKRPDRELIQTMLLRSMKQAVYQPDNMGHFGLALKSYAHFTSPIRRYPDLLLHRVIKFLIHNPELEAGETKAKPRYLDGAMAYSGEDMQVHGEHCSMAERRADDATREVSDRLKCEFMLDHVGMTYDGNIATVTAFGMFIRLSELHIEGLVHISSLRGDYFHYDAARQTLTGENTGKRFRIGDKVQVKVLSVNMDDRRLEFGLEGDDFASGPRNNKGGKSSKSQRRADAGKKTAEKRQRRSAKANVAKAPVLGPNGELEKPAKERLRDKKNKGKPKSKASKAAKASAKAALDAVNPWAKTKKKPKVTSASKKKRKARAGKNERNAAKDDNKKDANQ</sequence>
<dbReference type="Pfam" id="PF00575">
    <property type="entry name" value="S1"/>
    <property type="match status" value="1"/>
</dbReference>
<keyword evidence="7 8" id="KW-0694">RNA-binding</keyword>
<keyword evidence="4 8" id="KW-0540">Nuclease</keyword>
<dbReference type="SMART" id="SM00357">
    <property type="entry name" value="CSP"/>
    <property type="match status" value="1"/>
</dbReference>
<dbReference type="GO" id="GO:0005829">
    <property type="term" value="C:cytosol"/>
    <property type="evidence" value="ECO:0007669"/>
    <property type="project" value="TreeGrafter"/>
</dbReference>
<comment type="caution">
    <text evidence="11">The sequence shown here is derived from an EMBL/GenBank/DDBJ whole genome shotgun (WGS) entry which is preliminary data.</text>
</comment>
<dbReference type="HAMAP" id="MF_01895">
    <property type="entry name" value="RNase_R"/>
    <property type="match status" value="1"/>
</dbReference>
<evidence type="ECO:0000256" key="2">
    <source>
        <dbReference type="ARBA" id="ARBA00004496"/>
    </source>
</evidence>
<evidence type="ECO:0000259" key="10">
    <source>
        <dbReference type="PROSITE" id="PS50126"/>
    </source>
</evidence>
<dbReference type="Pfam" id="PF00773">
    <property type="entry name" value="RNB"/>
    <property type="match status" value="1"/>
</dbReference>
<feature type="compositionally biased region" description="Basic residues" evidence="9">
    <location>
        <begin position="811"/>
        <end position="830"/>
    </location>
</feature>
<dbReference type="EMBL" id="RAQO01000008">
    <property type="protein sequence ID" value="RKF15802.1"/>
    <property type="molecule type" value="Genomic_DNA"/>
</dbReference>
<dbReference type="PROSITE" id="PS01175">
    <property type="entry name" value="RIBONUCLEASE_II"/>
    <property type="match status" value="1"/>
</dbReference>
<accession>A0A420E9K4</accession>
<dbReference type="NCBIfam" id="TIGR00358">
    <property type="entry name" value="3_prime_RNase"/>
    <property type="match status" value="1"/>
</dbReference>
<dbReference type="InterPro" id="IPR013223">
    <property type="entry name" value="RNase_B_OB_dom"/>
</dbReference>
<evidence type="ECO:0000256" key="1">
    <source>
        <dbReference type="ARBA" id="ARBA00001849"/>
    </source>
</evidence>
<feature type="domain" description="S1 motif" evidence="10">
    <location>
        <begin position="635"/>
        <end position="716"/>
    </location>
</feature>
<dbReference type="AlphaFoldDB" id="A0A420E9K4"/>